<evidence type="ECO:0000313" key="2">
    <source>
        <dbReference type="Proteomes" id="UP000641588"/>
    </source>
</evidence>
<organism evidence="1 2">
    <name type="scientific">Paenibacillus foliorum</name>
    <dbReference type="NCBI Taxonomy" id="2654974"/>
    <lineage>
        <taxon>Bacteria</taxon>
        <taxon>Bacillati</taxon>
        <taxon>Bacillota</taxon>
        <taxon>Bacilli</taxon>
        <taxon>Bacillales</taxon>
        <taxon>Paenibacillaceae</taxon>
        <taxon>Paenibacillus</taxon>
    </lineage>
</organism>
<comment type="caution">
    <text evidence="1">The sequence shown here is derived from an EMBL/GenBank/DDBJ whole genome shotgun (WGS) entry which is preliminary data.</text>
</comment>
<reference evidence="1" key="1">
    <citation type="submission" date="2019-10" db="EMBL/GenBank/DDBJ databases">
        <title>Description of Paenibacillus glebae sp. nov.</title>
        <authorList>
            <person name="Carlier A."/>
            <person name="Qi S."/>
        </authorList>
    </citation>
    <scope>NUCLEOTIDE SEQUENCE</scope>
    <source>
        <strain evidence="1">LMG 31456</strain>
    </source>
</reference>
<accession>A0A972GN33</accession>
<sequence length="171" mass="19773">MTTFCRRCDNDEDFAKVSLFALANKRELHLSFGTLDMVSLLCAYMTQGHLLYIADADNRVIGILAYYHGTPEEEFKNKEIAFADIAICDKAYRGTRLFLKGLHYMVEQIIEAHPEVRELRFIALSENTYLCKLYSKFSNASYTRDGELGEETVYCVKIHHLRTTLNSFYKV</sequence>
<dbReference type="InterPro" id="IPR016181">
    <property type="entry name" value="Acyl_CoA_acyltransferase"/>
</dbReference>
<protein>
    <submittedName>
        <fullName evidence="1">Uncharacterized protein</fullName>
    </submittedName>
</protein>
<gene>
    <name evidence="1" type="ORF">GC093_10965</name>
</gene>
<keyword evidence="2" id="KW-1185">Reference proteome</keyword>
<dbReference type="Proteomes" id="UP000641588">
    <property type="component" value="Unassembled WGS sequence"/>
</dbReference>
<evidence type="ECO:0000313" key="1">
    <source>
        <dbReference type="EMBL" id="NOU93739.1"/>
    </source>
</evidence>
<name>A0A972GN33_9BACL</name>
<dbReference type="EMBL" id="WHOD01000049">
    <property type="protein sequence ID" value="NOU93739.1"/>
    <property type="molecule type" value="Genomic_DNA"/>
</dbReference>
<proteinExistence type="predicted"/>
<dbReference type="AlphaFoldDB" id="A0A972GN33"/>
<dbReference type="RefSeq" id="WP_171651923.1">
    <property type="nucleotide sequence ID" value="NZ_WHOD01000049.1"/>
</dbReference>
<dbReference type="SUPFAM" id="SSF55729">
    <property type="entry name" value="Acyl-CoA N-acyltransferases (Nat)"/>
    <property type="match status" value="1"/>
</dbReference>
<dbReference type="Gene3D" id="3.40.630.30">
    <property type="match status" value="1"/>
</dbReference>